<evidence type="ECO:0000256" key="7">
    <source>
        <dbReference type="ARBA" id="ARBA00023027"/>
    </source>
</evidence>
<comment type="similarity">
    <text evidence="1">Belongs to the NADH dehydrogenase family.</text>
</comment>
<evidence type="ECO:0000256" key="3">
    <source>
        <dbReference type="ARBA" id="ARBA00022630"/>
    </source>
</evidence>
<dbReference type="Gene3D" id="3.50.50.100">
    <property type="match status" value="1"/>
</dbReference>
<keyword evidence="5" id="KW-0809">Transit peptide</keyword>
<comment type="catalytic activity">
    <reaction evidence="8">
        <text>a quinone + NADH + H(+) = a quinol + NAD(+)</text>
        <dbReference type="Rhea" id="RHEA:46160"/>
        <dbReference type="ChEBI" id="CHEBI:15378"/>
        <dbReference type="ChEBI" id="CHEBI:24646"/>
        <dbReference type="ChEBI" id="CHEBI:57540"/>
        <dbReference type="ChEBI" id="CHEBI:57945"/>
        <dbReference type="ChEBI" id="CHEBI:132124"/>
        <dbReference type="EC" id="1.6.5.9"/>
    </reaction>
</comment>
<name>A0A7S0TNS3_HEMAN</name>
<keyword evidence="6" id="KW-0560">Oxidoreductase</keyword>
<dbReference type="EMBL" id="HBFK01009496">
    <property type="protein sequence ID" value="CAD8739220.1"/>
    <property type="molecule type" value="Transcribed_RNA"/>
</dbReference>
<protein>
    <recommendedName>
        <fullName evidence="2">NADH:ubiquinone reductase (non-electrogenic)</fullName>
        <ecNumber evidence="2">1.6.5.9</ecNumber>
    </recommendedName>
</protein>
<gene>
    <name evidence="12" type="ORF">HAND1043_LOCUS5712</name>
</gene>
<dbReference type="InterPro" id="IPR036188">
    <property type="entry name" value="FAD/NAD-bd_sf"/>
</dbReference>
<keyword evidence="4" id="KW-0274">FAD</keyword>
<evidence type="ECO:0000256" key="5">
    <source>
        <dbReference type="ARBA" id="ARBA00022946"/>
    </source>
</evidence>
<keyword evidence="3" id="KW-0285">Flavoprotein</keyword>
<dbReference type="EC" id="1.6.5.9" evidence="2"/>
<dbReference type="InterPro" id="IPR045024">
    <property type="entry name" value="NDH-2"/>
</dbReference>
<dbReference type="Pfam" id="PF07992">
    <property type="entry name" value="Pyr_redox_2"/>
    <property type="match status" value="1"/>
</dbReference>
<dbReference type="PANTHER" id="PTHR43706">
    <property type="entry name" value="NADH DEHYDROGENASE"/>
    <property type="match status" value="1"/>
</dbReference>
<sequence length="164" mass="18198">MPLVLDLVSRVDEQQKIPEARGRLTVDRWLRVAGAPGVFALGDCSFLADTPYPATAQVASQQGYYLGRLFNRGYDFGRDVPSGGGGDLAKPFQFLNLGVLAYTGQGKALAQIEAGKSKFEQTGTVGWVAWRAVYLSKQVSARNQFMVIFDWLKTYFFGRDLTRF</sequence>
<dbReference type="GO" id="GO:0005739">
    <property type="term" value="C:mitochondrion"/>
    <property type="evidence" value="ECO:0007669"/>
    <property type="project" value="TreeGrafter"/>
</dbReference>
<comment type="catalytic activity">
    <reaction evidence="9">
        <text>a ubiquinone + NADH + H(+) = a ubiquinol + NAD(+)</text>
        <dbReference type="Rhea" id="RHEA:23152"/>
        <dbReference type="Rhea" id="RHEA-COMP:9565"/>
        <dbReference type="Rhea" id="RHEA-COMP:9566"/>
        <dbReference type="ChEBI" id="CHEBI:15378"/>
        <dbReference type="ChEBI" id="CHEBI:16389"/>
        <dbReference type="ChEBI" id="CHEBI:17976"/>
        <dbReference type="ChEBI" id="CHEBI:57540"/>
        <dbReference type="ChEBI" id="CHEBI:57945"/>
    </reaction>
</comment>
<evidence type="ECO:0000259" key="11">
    <source>
        <dbReference type="Pfam" id="PF22366"/>
    </source>
</evidence>
<evidence type="ECO:0000256" key="8">
    <source>
        <dbReference type="ARBA" id="ARBA00047599"/>
    </source>
</evidence>
<evidence type="ECO:0000256" key="1">
    <source>
        <dbReference type="ARBA" id="ARBA00005272"/>
    </source>
</evidence>
<organism evidence="12">
    <name type="scientific">Hemiselmis andersenii</name>
    <name type="common">Cryptophyte alga</name>
    <dbReference type="NCBI Taxonomy" id="464988"/>
    <lineage>
        <taxon>Eukaryota</taxon>
        <taxon>Cryptophyceae</taxon>
        <taxon>Cryptomonadales</taxon>
        <taxon>Hemiselmidaceae</taxon>
        <taxon>Hemiselmis</taxon>
    </lineage>
</organism>
<dbReference type="GO" id="GO:0050136">
    <property type="term" value="F:NADH dehydrogenase (quinone) (non-electrogenic) activity"/>
    <property type="evidence" value="ECO:0007669"/>
    <property type="project" value="UniProtKB-EC"/>
</dbReference>
<accession>A0A7S0TNS3</accession>
<evidence type="ECO:0000259" key="10">
    <source>
        <dbReference type="Pfam" id="PF07992"/>
    </source>
</evidence>
<keyword evidence="7" id="KW-0520">NAD</keyword>
<evidence type="ECO:0000256" key="6">
    <source>
        <dbReference type="ARBA" id="ARBA00023002"/>
    </source>
</evidence>
<dbReference type="PANTHER" id="PTHR43706:SF47">
    <property type="entry name" value="EXTERNAL NADH-UBIQUINONE OXIDOREDUCTASE 1, MITOCHONDRIAL-RELATED"/>
    <property type="match status" value="1"/>
</dbReference>
<dbReference type="AlphaFoldDB" id="A0A7S0TNS3"/>
<reference evidence="12" key="1">
    <citation type="submission" date="2021-01" db="EMBL/GenBank/DDBJ databases">
        <authorList>
            <person name="Corre E."/>
            <person name="Pelletier E."/>
            <person name="Niang G."/>
            <person name="Scheremetjew M."/>
            <person name="Finn R."/>
            <person name="Kale V."/>
            <person name="Holt S."/>
            <person name="Cochrane G."/>
            <person name="Meng A."/>
            <person name="Brown T."/>
            <person name="Cohen L."/>
        </authorList>
    </citation>
    <scope>NUCLEOTIDE SEQUENCE</scope>
    <source>
        <strain evidence="12">CCMP441</strain>
    </source>
</reference>
<evidence type="ECO:0000256" key="4">
    <source>
        <dbReference type="ARBA" id="ARBA00022827"/>
    </source>
</evidence>
<dbReference type="InterPro" id="IPR054585">
    <property type="entry name" value="NDH2-like_C"/>
</dbReference>
<feature type="domain" description="FAD/NAD(P)-binding" evidence="10">
    <location>
        <begin position="13"/>
        <end position="63"/>
    </location>
</feature>
<proteinExistence type="inferred from homology"/>
<evidence type="ECO:0000313" key="12">
    <source>
        <dbReference type="EMBL" id="CAD8739220.1"/>
    </source>
</evidence>
<dbReference type="Pfam" id="PF22366">
    <property type="entry name" value="NDH2_C"/>
    <property type="match status" value="1"/>
</dbReference>
<feature type="domain" description="External alternative NADH-ubiquinone oxidoreductase-like C-terminal" evidence="11">
    <location>
        <begin position="97"/>
        <end position="160"/>
    </location>
</feature>
<evidence type="ECO:0000256" key="2">
    <source>
        <dbReference type="ARBA" id="ARBA00012637"/>
    </source>
</evidence>
<dbReference type="InterPro" id="IPR023753">
    <property type="entry name" value="FAD/NAD-binding_dom"/>
</dbReference>
<evidence type="ECO:0000256" key="9">
    <source>
        <dbReference type="ARBA" id="ARBA00049010"/>
    </source>
</evidence>
<dbReference type="SUPFAM" id="SSF51905">
    <property type="entry name" value="FAD/NAD(P)-binding domain"/>
    <property type="match status" value="1"/>
</dbReference>